<feature type="transmembrane region" description="Helical" evidence="1">
    <location>
        <begin position="61"/>
        <end position="82"/>
    </location>
</feature>
<keyword evidence="3" id="KW-1185">Reference proteome</keyword>
<protein>
    <recommendedName>
        <fullName evidence="4">TLC domain-containing protein</fullName>
    </recommendedName>
</protein>
<dbReference type="OMA" id="FWFYGFI"/>
<dbReference type="OrthoDB" id="341353at2759"/>
<sequence>MTEPIINSSEISAGGIEYPVPWSQIHTIHPFTETFLVTSGIVLFLFTIVHKGKILSTPKQLSWFITFFNSTILSFCSLFFIYDLIQNPSNLDRFGVSTPFSIVLTSFFVTTLFWDCVLGAIFYPGYIDLITGWLHHVAIFLLCLTQFYCLMCPMEAPTIFLSLGSMNKKLRRDWIFGSLFFVTRIVYHLYSIITWYTLTGNTQLVAILIAFYPMHVIWFRGFILQQIRLFKNPHGDKKSQTNNPLLNSFNGVDSANEERLKGYFKNDQTN</sequence>
<organism evidence="2 3">
    <name type="scientific">Conidiobolus coronatus (strain ATCC 28846 / CBS 209.66 / NRRL 28638)</name>
    <name type="common">Delacroixia coronata</name>
    <dbReference type="NCBI Taxonomy" id="796925"/>
    <lineage>
        <taxon>Eukaryota</taxon>
        <taxon>Fungi</taxon>
        <taxon>Fungi incertae sedis</taxon>
        <taxon>Zoopagomycota</taxon>
        <taxon>Entomophthoromycotina</taxon>
        <taxon>Entomophthoromycetes</taxon>
        <taxon>Entomophthorales</taxon>
        <taxon>Ancylistaceae</taxon>
        <taxon>Conidiobolus</taxon>
    </lineage>
</organism>
<name>A0A137NX27_CONC2</name>
<keyword evidence="1" id="KW-0472">Membrane</keyword>
<feature type="transmembrane region" description="Helical" evidence="1">
    <location>
        <begin position="31"/>
        <end position="49"/>
    </location>
</feature>
<evidence type="ECO:0000256" key="1">
    <source>
        <dbReference type="SAM" id="Phobius"/>
    </source>
</evidence>
<proteinExistence type="predicted"/>
<evidence type="ECO:0008006" key="4">
    <source>
        <dbReference type="Google" id="ProtNLM"/>
    </source>
</evidence>
<evidence type="ECO:0000313" key="2">
    <source>
        <dbReference type="EMBL" id="KXN67189.1"/>
    </source>
</evidence>
<dbReference type="EMBL" id="KQ964653">
    <property type="protein sequence ID" value="KXN67189.1"/>
    <property type="molecule type" value="Genomic_DNA"/>
</dbReference>
<dbReference type="Proteomes" id="UP000070444">
    <property type="component" value="Unassembled WGS sequence"/>
</dbReference>
<dbReference type="AlphaFoldDB" id="A0A137NX27"/>
<feature type="transmembrane region" description="Helical" evidence="1">
    <location>
        <begin position="204"/>
        <end position="223"/>
    </location>
</feature>
<feature type="transmembrane region" description="Helical" evidence="1">
    <location>
        <begin position="174"/>
        <end position="198"/>
    </location>
</feature>
<keyword evidence="1" id="KW-1133">Transmembrane helix</keyword>
<dbReference type="STRING" id="796925.A0A137NX27"/>
<feature type="transmembrane region" description="Helical" evidence="1">
    <location>
        <begin position="102"/>
        <end position="127"/>
    </location>
</feature>
<gene>
    <name evidence="2" type="ORF">CONCODRAFT_80254</name>
</gene>
<keyword evidence="1" id="KW-0812">Transmembrane</keyword>
<reference evidence="2 3" key="1">
    <citation type="journal article" date="2015" name="Genome Biol. Evol.">
        <title>Phylogenomic analyses indicate that early fungi evolved digesting cell walls of algal ancestors of land plants.</title>
        <authorList>
            <person name="Chang Y."/>
            <person name="Wang S."/>
            <person name="Sekimoto S."/>
            <person name="Aerts A.L."/>
            <person name="Choi C."/>
            <person name="Clum A."/>
            <person name="LaButti K.M."/>
            <person name="Lindquist E.A."/>
            <person name="Yee Ngan C."/>
            <person name="Ohm R.A."/>
            <person name="Salamov A.A."/>
            <person name="Grigoriev I.V."/>
            <person name="Spatafora J.W."/>
            <person name="Berbee M.L."/>
        </authorList>
    </citation>
    <scope>NUCLEOTIDE SEQUENCE [LARGE SCALE GENOMIC DNA]</scope>
    <source>
        <strain evidence="2 3">NRRL 28638</strain>
    </source>
</reference>
<accession>A0A137NX27</accession>
<evidence type="ECO:0000313" key="3">
    <source>
        <dbReference type="Proteomes" id="UP000070444"/>
    </source>
</evidence>